<dbReference type="EMBL" id="CAJVPJ010007652">
    <property type="protein sequence ID" value="CAG8676804.1"/>
    <property type="molecule type" value="Genomic_DNA"/>
</dbReference>
<feature type="non-terminal residue" evidence="1">
    <location>
        <position position="1"/>
    </location>
</feature>
<feature type="non-terminal residue" evidence="1">
    <location>
        <position position="48"/>
    </location>
</feature>
<keyword evidence="2" id="KW-1185">Reference proteome</keyword>
<organism evidence="1 2">
    <name type="scientific">Paraglomus occultum</name>
    <dbReference type="NCBI Taxonomy" id="144539"/>
    <lineage>
        <taxon>Eukaryota</taxon>
        <taxon>Fungi</taxon>
        <taxon>Fungi incertae sedis</taxon>
        <taxon>Mucoromycota</taxon>
        <taxon>Glomeromycotina</taxon>
        <taxon>Glomeromycetes</taxon>
        <taxon>Paraglomerales</taxon>
        <taxon>Paraglomeraceae</taxon>
        <taxon>Paraglomus</taxon>
    </lineage>
</organism>
<gene>
    <name evidence="1" type="ORF">POCULU_LOCUS11278</name>
</gene>
<comment type="caution">
    <text evidence="1">The sequence shown here is derived from an EMBL/GenBank/DDBJ whole genome shotgun (WGS) entry which is preliminary data.</text>
</comment>
<dbReference type="AlphaFoldDB" id="A0A9N9EEQ6"/>
<name>A0A9N9EEQ6_9GLOM</name>
<evidence type="ECO:0000313" key="2">
    <source>
        <dbReference type="Proteomes" id="UP000789572"/>
    </source>
</evidence>
<evidence type="ECO:0000313" key="1">
    <source>
        <dbReference type="EMBL" id="CAG8676804.1"/>
    </source>
</evidence>
<accession>A0A9N9EEQ6</accession>
<proteinExistence type="predicted"/>
<dbReference type="Proteomes" id="UP000789572">
    <property type="component" value="Unassembled WGS sequence"/>
</dbReference>
<sequence length="48" mass="5341">ISHLFREFTGSIVSDAYSRRDSVRGPGRVHSTRWPQANASIPILFAPS</sequence>
<reference evidence="1" key="1">
    <citation type="submission" date="2021-06" db="EMBL/GenBank/DDBJ databases">
        <authorList>
            <person name="Kallberg Y."/>
            <person name="Tangrot J."/>
            <person name="Rosling A."/>
        </authorList>
    </citation>
    <scope>NUCLEOTIDE SEQUENCE</scope>
    <source>
        <strain evidence="1">IA702</strain>
    </source>
</reference>
<protein>
    <submittedName>
        <fullName evidence="1">8626_t:CDS:1</fullName>
    </submittedName>
</protein>